<comment type="caution">
    <text evidence="1">The sequence shown here is derived from an EMBL/GenBank/DDBJ whole genome shotgun (WGS) entry which is preliminary data.</text>
</comment>
<dbReference type="SUPFAM" id="SSF89095">
    <property type="entry name" value="GatB/YqeY motif"/>
    <property type="match status" value="1"/>
</dbReference>
<dbReference type="InterPro" id="IPR019004">
    <property type="entry name" value="YqeY/Aim41"/>
</dbReference>
<reference evidence="2" key="1">
    <citation type="journal article" date="2019" name="Int. J. Syst. Evol. Microbiol.">
        <title>The Global Catalogue of Microorganisms (GCM) 10K type strain sequencing project: providing services to taxonomists for standard genome sequencing and annotation.</title>
        <authorList>
            <consortium name="The Broad Institute Genomics Platform"/>
            <consortium name="The Broad Institute Genome Sequencing Center for Infectious Disease"/>
            <person name="Wu L."/>
            <person name="Ma J."/>
        </authorList>
    </citation>
    <scope>NUCLEOTIDE SEQUENCE [LARGE SCALE GENOMIC DNA]</scope>
    <source>
        <strain evidence="2">KCTC 22232</strain>
    </source>
</reference>
<dbReference type="PANTHER" id="PTHR28055:SF1">
    <property type="entry name" value="ALTERED INHERITANCE OF MITOCHONDRIA PROTEIN 41, MITOCHONDRIAL"/>
    <property type="match status" value="1"/>
</dbReference>
<dbReference type="Gene3D" id="1.10.1510.10">
    <property type="entry name" value="Uncharacterised protein YqeY/AIM41 PF09424, N-terminal domain"/>
    <property type="match status" value="1"/>
</dbReference>
<dbReference type="Proteomes" id="UP000621898">
    <property type="component" value="Unassembled WGS sequence"/>
</dbReference>
<dbReference type="InterPro" id="IPR042184">
    <property type="entry name" value="YqeY/Aim41_N"/>
</dbReference>
<evidence type="ECO:0000313" key="2">
    <source>
        <dbReference type="Proteomes" id="UP000621898"/>
    </source>
</evidence>
<evidence type="ECO:0008006" key="3">
    <source>
        <dbReference type="Google" id="ProtNLM"/>
    </source>
</evidence>
<sequence>MDSPPPKAPAMTLKQQLTEDMKNAMRGGEKHRLGVIRLMLAAIKQREVDERIELDDVQVLATLEKMLKQRRDSVSQFDAAHREDLSAIERAEMVVIETYLPSKLNEAEIDALIAAAISDTGASSARDMGKVVAAVKEKAAGRADMAVVSGKIKAKLAG</sequence>
<dbReference type="Pfam" id="PF09424">
    <property type="entry name" value="YqeY"/>
    <property type="match status" value="1"/>
</dbReference>
<keyword evidence="2" id="KW-1185">Reference proteome</keyword>
<proteinExistence type="predicted"/>
<evidence type="ECO:0000313" key="1">
    <source>
        <dbReference type="EMBL" id="GGY34384.1"/>
    </source>
</evidence>
<dbReference type="EMBL" id="BMXT01000005">
    <property type="protein sequence ID" value="GGY34384.1"/>
    <property type="molecule type" value="Genomic_DNA"/>
</dbReference>
<gene>
    <name evidence="1" type="ORF">GCM10008098_29450</name>
</gene>
<dbReference type="InterPro" id="IPR023168">
    <property type="entry name" value="GatB_Yqey_C_2"/>
</dbReference>
<protein>
    <recommendedName>
        <fullName evidence="3">GatB/YqeY domain-containing protein</fullName>
    </recommendedName>
</protein>
<organism evidence="1 2">
    <name type="scientific">Rhodanobacter panaciterrae</name>
    <dbReference type="NCBI Taxonomy" id="490572"/>
    <lineage>
        <taxon>Bacteria</taxon>
        <taxon>Pseudomonadati</taxon>
        <taxon>Pseudomonadota</taxon>
        <taxon>Gammaproteobacteria</taxon>
        <taxon>Lysobacterales</taxon>
        <taxon>Rhodanobacteraceae</taxon>
        <taxon>Rhodanobacter</taxon>
    </lineage>
</organism>
<accession>A0ABQ3A6G5</accession>
<dbReference type="Gene3D" id="1.10.10.410">
    <property type="match status" value="1"/>
</dbReference>
<dbReference type="PANTHER" id="PTHR28055">
    <property type="entry name" value="ALTERED INHERITANCE OF MITOCHONDRIA PROTEIN 41, MITOCHONDRIAL"/>
    <property type="match status" value="1"/>
</dbReference>
<name>A0ABQ3A6G5_9GAMM</name>
<dbReference type="InterPro" id="IPR003789">
    <property type="entry name" value="Asn/Gln_tRNA_amidoTrase-B-like"/>
</dbReference>